<sequence length="94" mass="11156">MFRSLSSKHSNQWDYWGSFLEVVELYAASFHYFIFQMKFSAKVPWRISAHVAYKTKRTLLFQILVGLCQRYRCESECEEDIDAGELHLGVRKAR</sequence>
<keyword evidence="3" id="KW-1185">Reference proteome</keyword>
<name>A0A5C3KG86_COPMA</name>
<keyword evidence="1" id="KW-1133">Transmembrane helix</keyword>
<accession>A0A5C3KG86</accession>
<dbReference type="Proteomes" id="UP000307440">
    <property type="component" value="Unassembled WGS sequence"/>
</dbReference>
<organism evidence="2 3">
    <name type="scientific">Coprinopsis marcescibilis</name>
    <name type="common">Agaric fungus</name>
    <name type="synonym">Psathyrella marcescibilis</name>
    <dbReference type="NCBI Taxonomy" id="230819"/>
    <lineage>
        <taxon>Eukaryota</taxon>
        <taxon>Fungi</taxon>
        <taxon>Dikarya</taxon>
        <taxon>Basidiomycota</taxon>
        <taxon>Agaricomycotina</taxon>
        <taxon>Agaricomycetes</taxon>
        <taxon>Agaricomycetidae</taxon>
        <taxon>Agaricales</taxon>
        <taxon>Agaricineae</taxon>
        <taxon>Psathyrellaceae</taxon>
        <taxon>Coprinopsis</taxon>
    </lineage>
</organism>
<keyword evidence="1" id="KW-0812">Transmembrane</keyword>
<feature type="transmembrane region" description="Helical" evidence="1">
    <location>
        <begin position="15"/>
        <end position="35"/>
    </location>
</feature>
<keyword evidence="1" id="KW-0472">Membrane</keyword>
<reference evidence="2 3" key="1">
    <citation type="journal article" date="2019" name="Nat. Ecol. Evol.">
        <title>Megaphylogeny resolves global patterns of mushroom evolution.</title>
        <authorList>
            <person name="Varga T."/>
            <person name="Krizsan K."/>
            <person name="Foldi C."/>
            <person name="Dima B."/>
            <person name="Sanchez-Garcia M."/>
            <person name="Sanchez-Ramirez S."/>
            <person name="Szollosi G.J."/>
            <person name="Szarkandi J.G."/>
            <person name="Papp V."/>
            <person name="Albert L."/>
            <person name="Andreopoulos W."/>
            <person name="Angelini C."/>
            <person name="Antonin V."/>
            <person name="Barry K.W."/>
            <person name="Bougher N.L."/>
            <person name="Buchanan P."/>
            <person name="Buyck B."/>
            <person name="Bense V."/>
            <person name="Catcheside P."/>
            <person name="Chovatia M."/>
            <person name="Cooper J."/>
            <person name="Damon W."/>
            <person name="Desjardin D."/>
            <person name="Finy P."/>
            <person name="Geml J."/>
            <person name="Haridas S."/>
            <person name="Hughes K."/>
            <person name="Justo A."/>
            <person name="Karasinski D."/>
            <person name="Kautmanova I."/>
            <person name="Kiss B."/>
            <person name="Kocsube S."/>
            <person name="Kotiranta H."/>
            <person name="LaButti K.M."/>
            <person name="Lechner B.E."/>
            <person name="Liimatainen K."/>
            <person name="Lipzen A."/>
            <person name="Lukacs Z."/>
            <person name="Mihaltcheva S."/>
            <person name="Morgado L.N."/>
            <person name="Niskanen T."/>
            <person name="Noordeloos M.E."/>
            <person name="Ohm R.A."/>
            <person name="Ortiz-Santana B."/>
            <person name="Ovrebo C."/>
            <person name="Racz N."/>
            <person name="Riley R."/>
            <person name="Savchenko A."/>
            <person name="Shiryaev A."/>
            <person name="Soop K."/>
            <person name="Spirin V."/>
            <person name="Szebenyi C."/>
            <person name="Tomsovsky M."/>
            <person name="Tulloss R.E."/>
            <person name="Uehling J."/>
            <person name="Grigoriev I.V."/>
            <person name="Vagvolgyi C."/>
            <person name="Papp T."/>
            <person name="Martin F.M."/>
            <person name="Miettinen O."/>
            <person name="Hibbett D.S."/>
            <person name="Nagy L.G."/>
        </authorList>
    </citation>
    <scope>NUCLEOTIDE SEQUENCE [LARGE SCALE GENOMIC DNA]</scope>
    <source>
        <strain evidence="2 3">CBS 121175</strain>
    </source>
</reference>
<dbReference type="EMBL" id="ML210364">
    <property type="protein sequence ID" value="TFK19022.1"/>
    <property type="molecule type" value="Genomic_DNA"/>
</dbReference>
<gene>
    <name evidence="2" type="ORF">FA15DRAFT_674799</name>
</gene>
<evidence type="ECO:0000313" key="3">
    <source>
        <dbReference type="Proteomes" id="UP000307440"/>
    </source>
</evidence>
<dbReference type="AlphaFoldDB" id="A0A5C3KG86"/>
<evidence type="ECO:0000313" key="2">
    <source>
        <dbReference type="EMBL" id="TFK19022.1"/>
    </source>
</evidence>
<evidence type="ECO:0000256" key="1">
    <source>
        <dbReference type="SAM" id="Phobius"/>
    </source>
</evidence>
<protein>
    <submittedName>
        <fullName evidence="2">Uncharacterized protein</fullName>
    </submittedName>
</protein>
<proteinExistence type="predicted"/>